<reference evidence="1 2" key="1">
    <citation type="journal article" date="2019" name="Environ. Microbiol.">
        <title>Species interactions and distinct microbial communities in high Arctic permafrost affected cryosols are associated with the CH4 and CO2 gas fluxes.</title>
        <authorList>
            <person name="Altshuler I."/>
            <person name="Hamel J."/>
            <person name="Turney S."/>
            <person name="Magnuson E."/>
            <person name="Levesque R."/>
            <person name="Greer C."/>
            <person name="Whyte L.G."/>
        </authorList>
    </citation>
    <scope>NUCLEOTIDE SEQUENCE [LARGE SCALE GENOMIC DNA]</scope>
    <source>
        <strain evidence="1 2">E4</strain>
    </source>
</reference>
<comment type="caution">
    <text evidence="1">The sequence shown here is derived from an EMBL/GenBank/DDBJ whole genome shotgun (WGS) entry which is preliminary data.</text>
</comment>
<sequence length="117" mass="13465">MSIKDEVKQAILDALNIPESLSDAVIAIPSTEPVKVWYEPSKCREIIEFLKEKLKMQVPVYIEFKTRDPLSAKVFDVRGYVSVQNIVHLPKAIINARSDVRLYMYHNELILPPEVIQ</sequence>
<name>A0A502GDS5_9GAMM</name>
<gene>
    <name evidence="1" type="ORF">EAH77_15980</name>
</gene>
<dbReference type="RefSeq" id="WP_140473793.1">
    <property type="nucleotide sequence ID" value="NZ_RCZD01000008.1"/>
</dbReference>
<keyword evidence="2" id="KW-1185">Reference proteome</keyword>
<dbReference type="AlphaFoldDB" id="A0A502GDS5"/>
<dbReference type="EMBL" id="RCZD01000008">
    <property type="protein sequence ID" value="TPG60065.1"/>
    <property type="molecule type" value="Genomic_DNA"/>
</dbReference>
<evidence type="ECO:0000313" key="1">
    <source>
        <dbReference type="EMBL" id="TPG60065.1"/>
    </source>
</evidence>
<proteinExistence type="predicted"/>
<protein>
    <submittedName>
        <fullName evidence="1">Uncharacterized protein</fullName>
    </submittedName>
</protein>
<dbReference type="Proteomes" id="UP000317663">
    <property type="component" value="Unassembled WGS sequence"/>
</dbReference>
<organism evidence="1 2">
    <name type="scientific">Ewingella americana</name>
    <dbReference type="NCBI Taxonomy" id="41202"/>
    <lineage>
        <taxon>Bacteria</taxon>
        <taxon>Pseudomonadati</taxon>
        <taxon>Pseudomonadota</taxon>
        <taxon>Gammaproteobacteria</taxon>
        <taxon>Enterobacterales</taxon>
        <taxon>Yersiniaceae</taxon>
        <taxon>Ewingella</taxon>
    </lineage>
</organism>
<accession>A0A502GDS5</accession>
<evidence type="ECO:0000313" key="2">
    <source>
        <dbReference type="Proteomes" id="UP000317663"/>
    </source>
</evidence>